<protein>
    <submittedName>
        <fullName evidence="1">Abi family protein</fullName>
    </submittedName>
</protein>
<dbReference type="Proteomes" id="UP000461585">
    <property type="component" value="Unassembled WGS sequence"/>
</dbReference>
<keyword evidence="2" id="KW-1185">Reference proteome</keyword>
<comment type="caution">
    <text evidence="1">The sequence shown here is derived from an EMBL/GenBank/DDBJ whole genome shotgun (WGS) entry which is preliminary data.</text>
</comment>
<organism evidence="1 2">
    <name type="scientific">Anaerotalea alkaliphila</name>
    <dbReference type="NCBI Taxonomy" id="2662126"/>
    <lineage>
        <taxon>Bacteria</taxon>
        <taxon>Bacillati</taxon>
        <taxon>Bacillota</taxon>
        <taxon>Clostridia</taxon>
        <taxon>Eubacteriales</taxon>
        <taxon>Anaerotalea</taxon>
    </lineage>
</organism>
<gene>
    <name evidence="1" type="ORF">GXN74_12110</name>
</gene>
<evidence type="ECO:0000313" key="1">
    <source>
        <dbReference type="EMBL" id="NDL68480.1"/>
    </source>
</evidence>
<sequence length="332" mass="38794">MKPFLTLADQVAKLKSRGLIISNEDNAKKVLAKENYYNVINGYKKPFLKKDLSGNILIPEQYVENCRFEEIHSLHNFDRDMRMLLLGFLLKFETHFKTSCAYNFAEEYSEPYAYINVQNYSNEREDLTHVLNNIAALSNEINRNTNKHKAKSAYISHYVENHESVPLWVLVNSLTIGNMSYFYSAVDSKIKGKIARDFSSQYKNEYNTTEKIDIGEIAQIVKVVNLFRNVCAHEEVLYFFKLRKPIRADLFTKYFVGDRININKDTFNNSNLFTLICILKLVMPKIDYVDFIDKIDCLFKDYDEKFSAVKFSDIILLSGFNQTWKEDILKAI</sequence>
<dbReference type="InterPro" id="IPR011664">
    <property type="entry name" value="Abi_system_AbiD/AbiF-like"/>
</dbReference>
<reference evidence="1 2" key="1">
    <citation type="submission" date="2020-01" db="EMBL/GenBank/DDBJ databases">
        <title>Anaeroalcalibacter tamaniensis gen. nov., sp. nov., moderately halophilic strictly anaerobic fermenter bacterium from mud volcano of Taman peninsula.</title>
        <authorList>
            <person name="Frolova A."/>
            <person name="Merkel A.Y."/>
            <person name="Slobodkin A.I."/>
        </authorList>
    </citation>
    <scope>NUCLEOTIDE SEQUENCE [LARGE SCALE GENOMIC DNA]</scope>
    <source>
        <strain evidence="1 2">F-3ap</strain>
    </source>
</reference>
<proteinExistence type="predicted"/>
<dbReference type="RefSeq" id="WP_162371205.1">
    <property type="nucleotide sequence ID" value="NZ_JAAEEH010000042.1"/>
</dbReference>
<name>A0A7X5HXI1_9FIRM</name>
<dbReference type="AlphaFoldDB" id="A0A7X5HXI1"/>
<evidence type="ECO:0000313" key="2">
    <source>
        <dbReference type="Proteomes" id="UP000461585"/>
    </source>
</evidence>
<accession>A0A7X5HXI1</accession>
<dbReference type="Pfam" id="PF07751">
    <property type="entry name" value="Abi_2"/>
    <property type="match status" value="1"/>
</dbReference>
<dbReference type="EMBL" id="JAAEEH010000042">
    <property type="protein sequence ID" value="NDL68480.1"/>
    <property type="molecule type" value="Genomic_DNA"/>
</dbReference>